<organism evidence="1 2">
    <name type="scientific">Carnegiea gigantea</name>
    <dbReference type="NCBI Taxonomy" id="171969"/>
    <lineage>
        <taxon>Eukaryota</taxon>
        <taxon>Viridiplantae</taxon>
        <taxon>Streptophyta</taxon>
        <taxon>Embryophyta</taxon>
        <taxon>Tracheophyta</taxon>
        <taxon>Spermatophyta</taxon>
        <taxon>Magnoliopsida</taxon>
        <taxon>eudicotyledons</taxon>
        <taxon>Gunneridae</taxon>
        <taxon>Pentapetalae</taxon>
        <taxon>Caryophyllales</taxon>
        <taxon>Cactineae</taxon>
        <taxon>Cactaceae</taxon>
        <taxon>Cactoideae</taxon>
        <taxon>Echinocereeae</taxon>
        <taxon>Carnegiea</taxon>
    </lineage>
</organism>
<proteinExistence type="predicted"/>
<keyword evidence="2" id="KW-1185">Reference proteome</keyword>
<comment type="caution">
    <text evidence="1">The sequence shown here is derived from an EMBL/GenBank/DDBJ whole genome shotgun (WGS) entry which is preliminary data.</text>
</comment>
<protein>
    <submittedName>
        <fullName evidence="1">Uncharacterized protein</fullName>
    </submittedName>
</protein>
<name>A0A9Q1KKC9_9CARY</name>
<dbReference type="Proteomes" id="UP001153076">
    <property type="component" value="Unassembled WGS sequence"/>
</dbReference>
<gene>
    <name evidence="1" type="ORF">Cgig2_000829</name>
</gene>
<accession>A0A9Q1KKC9</accession>
<dbReference type="AlphaFoldDB" id="A0A9Q1KKC9"/>
<sequence length="186" mass="20636">MRIRLNHLPVSLEQRPSCGSCLIIFLCHWSSGPLCESSLITFLRCWSNRPSYRVADLDVGEANISSCIAGAADLLAGQPNLSTCTAGVADLFTAQANSSSHIVRAADLFAGQANVIDEVSELSVSASNFDQYLRKHSILFIYMLWILIDIECPLVSSLSWMPACSYFAISKRNASMWWWETWLVLP</sequence>
<reference evidence="1" key="1">
    <citation type="submission" date="2022-04" db="EMBL/GenBank/DDBJ databases">
        <title>Carnegiea gigantea Genome sequencing and assembly v2.</title>
        <authorList>
            <person name="Copetti D."/>
            <person name="Sanderson M.J."/>
            <person name="Burquez A."/>
            <person name="Wojciechowski M.F."/>
        </authorList>
    </citation>
    <scope>NUCLEOTIDE SEQUENCE</scope>
    <source>
        <strain evidence="1">SGP5-SGP5p</strain>
        <tissue evidence="1">Aerial part</tissue>
    </source>
</reference>
<evidence type="ECO:0000313" key="1">
    <source>
        <dbReference type="EMBL" id="KAJ8444550.1"/>
    </source>
</evidence>
<dbReference type="EMBL" id="JAKOGI010000095">
    <property type="protein sequence ID" value="KAJ8444550.1"/>
    <property type="molecule type" value="Genomic_DNA"/>
</dbReference>
<evidence type="ECO:0000313" key="2">
    <source>
        <dbReference type="Proteomes" id="UP001153076"/>
    </source>
</evidence>